<dbReference type="EMBL" id="JANPWB010000009">
    <property type="protein sequence ID" value="KAJ1155749.1"/>
    <property type="molecule type" value="Genomic_DNA"/>
</dbReference>
<proteinExistence type="predicted"/>
<feature type="region of interest" description="Disordered" evidence="1">
    <location>
        <begin position="207"/>
        <end position="241"/>
    </location>
</feature>
<comment type="caution">
    <text evidence="2">The sequence shown here is derived from an EMBL/GenBank/DDBJ whole genome shotgun (WGS) entry which is preliminary data.</text>
</comment>
<evidence type="ECO:0000313" key="3">
    <source>
        <dbReference type="Proteomes" id="UP001066276"/>
    </source>
</evidence>
<evidence type="ECO:0000256" key="1">
    <source>
        <dbReference type="SAM" id="MobiDB-lite"/>
    </source>
</evidence>
<protein>
    <submittedName>
        <fullName evidence="2">Uncharacterized protein</fullName>
    </submittedName>
</protein>
<organism evidence="2 3">
    <name type="scientific">Pleurodeles waltl</name>
    <name type="common">Iberian ribbed newt</name>
    <dbReference type="NCBI Taxonomy" id="8319"/>
    <lineage>
        <taxon>Eukaryota</taxon>
        <taxon>Metazoa</taxon>
        <taxon>Chordata</taxon>
        <taxon>Craniata</taxon>
        <taxon>Vertebrata</taxon>
        <taxon>Euteleostomi</taxon>
        <taxon>Amphibia</taxon>
        <taxon>Batrachia</taxon>
        <taxon>Caudata</taxon>
        <taxon>Salamandroidea</taxon>
        <taxon>Salamandridae</taxon>
        <taxon>Pleurodelinae</taxon>
        <taxon>Pleurodeles</taxon>
    </lineage>
</organism>
<reference evidence="2" key="1">
    <citation type="journal article" date="2022" name="bioRxiv">
        <title>Sequencing and chromosome-scale assembly of the giantPleurodeles waltlgenome.</title>
        <authorList>
            <person name="Brown T."/>
            <person name="Elewa A."/>
            <person name="Iarovenko S."/>
            <person name="Subramanian E."/>
            <person name="Araus A.J."/>
            <person name="Petzold A."/>
            <person name="Susuki M."/>
            <person name="Suzuki K.-i.T."/>
            <person name="Hayashi T."/>
            <person name="Toyoda A."/>
            <person name="Oliveira C."/>
            <person name="Osipova E."/>
            <person name="Leigh N.D."/>
            <person name="Simon A."/>
            <person name="Yun M.H."/>
        </authorList>
    </citation>
    <scope>NUCLEOTIDE SEQUENCE</scope>
    <source>
        <strain evidence="2">20211129_DDA</strain>
        <tissue evidence="2">Liver</tissue>
    </source>
</reference>
<gene>
    <name evidence="2" type="ORF">NDU88_008478</name>
</gene>
<evidence type="ECO:0000313" key="2">
    <source>
        <dbReference type="EMBL" id="KAJ1155749.1"/>
    </source>
</evidence>
<accession>A0AAV7RWZ5</accession>
<dbReference type="AlphaFoldDB" id="A0AAV7RWZ5"/>
<keyword evidence="3" id="KW-1185">Reference proteome</keyword>
<sequence>MLPTVCGSVKKSTECQINIECKAVSIDGHQAHSVLGVSHAIYCIGGPAQVQFFSAVTATLLPLYPKGVEAPGDYTRLALSTAKFATWLGPKSPQGSPRSPFCASGPIWSCVAKMTEEHMEEESLQVLPIDDELCQATDASIHQAVAAAMEPFERRLLELACACPVPIGGTLVNLPLGVSLLERPPQKRKAEKPEDLGIFESLRKTFTRSEPSVEVSPQGPLELPLLSDDGDSPAEAEPSHP</sequence>
<name>A0AAV7RWZ5_PLEWA</name>
<dbReference type="Proteomes" id="UP001066276">
    <property type="component" value="Chromosome 5"/>
</dbReference>